<keyword evidence="4" id="KW-1185">Reference proteome</keyword>
<feature type="domain" description="Glycosyltransferase 2-like" evidence="2">
    <location>
        <begin position="223"/>
        <end position="342"/>
    </location>
</feature>
<dbReference type="InterPro" id="IPR029044">
    <property type="entry name" value="Nucleotide-diphossugar_trans"/>
</dbReference>
<proteinExistence type="predicted"/>
<dbReference type="CDD" id="cd00761">
    <property type="entry name" value="Glyco_tranf_GTA_type"/>
    <property type="match status" value="1"/>
</dbReference>
<accession>A0A432Z1H5</accession>
<dbReference type="SUPFAM" id="SSF53756">
    <property type="entry name" value="UDP-Glycosyltransferase/glycogen phosphorylase"/>
    <property type="match status" value="1"/>
</dbReference>
<evidence type="ECO:0000313" key="4">
    <source>
        <dbReference type="Proteomes" id="UP000288058"/>
    </source>
</evidence>
<gene>
    <name evidence="3" type="ORF">CWI78_04295</name>
</gene>
<evidence type="ECO:0008006" key="5">
    <source>
        <dbReference type="Google" id="ProtNLM"/>
    </source>
</evidence>
<dbReference type="Proteomes" id="UP000288058">
    <property type="component" value="Unassembled WGS sequence"/>
</dbReference>
<name>A0A432Z1H5_9GAMM</name>
<feature type="domain" description="Glycosyl transferase family 1" evidence="1">
    <location>
        <begin position="762"/>
        <end position="911"/>
    </location>
</feature>
<comment type="caution">
    <text evidence="3">The sequence shown here is derived from an EMBL/GenBank/DDBJ whole genome shotgun (WGS) entry which is preliminary data.</text>
</comment>
<evidence type="ECO:0000259" key="2">
    <source>
        <dbReference type="Pfam" id="PF00535"/>
    </source>
</evidence>
<evidence type="ECO:0000313" key="3">
    <source>
        <dbReference type="EMBL" id="RUO71742.1"/>
    </source>
</evidence>
<dbReference type="Pfam" id="PF00534">
    <property type="entry name" value="Glycos_transf_1"/>
    <property type="match status" value="1"/>
</dbReference>
<dbReference type="OrthoDB" id="433681at2"/>
<dbReference type="SUPFAM" id="SSF53448">
    <property type="entry name" value="Nucleotide-diphospho-sugar transferases"/>
    <property type="match status" value="1"/>
</dbReference>
<dbReference type="Pfam" id="PF00535">
    <property type="entry name" value="Glycos_transf_2"/>
    <property type="match status" value="1"/>
</dbReference>
<reference evidence="4" key="1">
    <citation type="journal article" date="2018" name="Front. Microbiol.">
        <title>Genome-Based Analysis Reveals the Taxonomy and Diversity of the Family Idiomarinaceae.</title>
        <authorList>
            <person name="Liu Y."/>
            <person name="Lai Q."/>
            <person name="Shao Z."/>
        </authorList>
    </citation>
    <scope>NUCLEOTIDE SEQUENCE [LARGE SCALE GENOMIC DNA]</scope>
    <source>
        <strain evidence="4">R22</strain>
    </source>
</reference>
<dbReference type="GO" id="GO:0016758">
    <property type="term" value="F:hexosyltransferase activity"/>
    <property type="evidence" value="ECO:0007669"/>
    <property type="project" value="UniProtKB-ARBA"/>
</dbReference>
<dbReference type="EMBL" id="PIQC01000003">
    <property type="protein sequence ID" value="RUO71742.1"/>
    <property type="molecule type" value="Genomic_DNA"/>
</dbReference>
<protein>
    <recommendedName>
        <fullName evidence="5">Glycosyltransferase 2-like domain-containing protein</fullName>
    </recommendedName>
</protein>
<organism evidence="3 4">
    <name type="scientific">Idiomarina ramblicola</name>
    <dbReference type="NCBI Taxonomy" id="263724"/>
    <lineage>
        <taxon>Bacteria</taxon>
        <taxon>Pseudomonadati</taxon>
        <taxon>Pseudomonadota</taxon>
        <taxon>Gammaproteobacteria</taxon>
        <taxon>Alteromonadales</taxon>
        <taxon>Idiomarinaceae</taxon>
        <taxon>Idiomarina</taxon>
    </lineage>
</organism>
<dbReference type="Gene3D" id="3.40.50.2000">
    <property type="entry name" value="Glycogen Phosphorylase B"/>
    <property type="match status" value="2"/>
</dbReference>
<dbReference type="PANTHER" id="PTHR22916">
    <property type="entry name" value="GLYCOSYLTRANSFERASE"/>
    <property type="match status" value="1"/>
</dbReference>
<dbReference type="CDD" id="cd03801">
    <property type="entry name" value="GT4_PimA-like"/>
    <property type="match status" value="1"/>
</dbReference>
<dbReference type="InterPro" id="IPR001173">
    <property type="entry name" value="Glyco_trans_2-like"/>
</dbReference>
<sequence>MTELSTLFNKEYYLGRYPDVADANVDPFQHYLEFGRFEGRWPVALRSESLSHSIWFSEGARKELWSLKEQEAEDILAQADEEVARWELARFYAANNDWKQVVELLGPLENPDGLELLKALVPHQGPFQALLQALTRTSQLERAKQFVAADHWPAFDALSQNDHYLAQAMVSEPPDRLERVNQIYKRAGLAELTRTSATPFFDSLISSGVLCMPKPWQKRPKVSVIVPCFNCEETLTNAVNSLMAQSWRRLQIILVNDASTDNTADVMAKLARQDKRITLVHLEQNEGAYGARNAGLDVSKGDLITTHDADDWSHPDKIASQVYDLLKHPSVMANRSAWVRADNDFNFSRWRPEACWVYPNVSSLMYRRQVFKCLGYWDTVTADGDTEFYYRLLAEYGANAVRDVLSAVPLAFGRVAEQSLTQSAATHISSMLGGARRQYQEEAGSWHSNATSLYLSRYPKKRPFLAPLSLCRGTSEAVLDNQKMRLQESTLFDADYYLQRYPDLRAANVDPALHYLRFGAGEGRDPSDRFTSSGYRFAHRLPESDNPLIHHLTHLETTNEGESPLELMTGEACYDSRPLLMIVAHSTSGASFGAEKSLLDVLSMLRESFRLWVVLPSAMNPGYVEAVKERSDIQSFLPLRWWQSGRQNDQGIMHLLERWMSYVSLVYVNTLTQHEPLLAAQYCNVPSVVHVRELPEHDDALCDTLQAGAEQVREHLLNHADYLIANSISVANWIREPDRTSVVPNVIVPELYRNAVQTISKRPLRVGMLSSNLAKKGVKDFYQLAEALYNSSQFEWHLFGPVTDALEEAKKEHPKASVTLHGYVDEPVKALKQLDVVVNLSHFQESFGRSVLEALAAGKVVVAYDWGAISDLLADGSGVLVPYRDVAQISSKLQQLANSKELCRSMQKKALERARCYDAQVVGPVLVEQLSALCR</sequence>
<dbReference type="Gene3D" id="3.90.550.10">
    <property type="entry name" value="Spore Coat Polysaccharide Biosynthesis Protein SpsA, Chain A"/>
    <property type="match status" value="1"/>
</dbReference>
<dbReference type="AlphaFoldDB" id="A0A432Z1H5"/>
<dbReference type="RefSeq" id="WP_126780604.1">
    <property type="nucleotide sequence ID" value="NZ_PIQC01000003.1"/>
</dbReference>
<dbReference type="InterPro" id="IPR001296">
    <property type="entry name" value="Glyco_trans_1"/>
</dbReference>
<evidence type="ECO:0000259" key="1">
    <source>
        <dbReference type="Pfam" id="PF00534"/>
    </source>
</evidence>